<reference evidence="2 3" key="1">
    <citation type="journal article" date="2017" name="Infect. Genet. Evol.">
        <title>The new phylogeny of the genus Mycobacterium: The old and the news.</title>
        <authorList>
            <person name="Tortoli E."/>
            <person name="Fedrizzi T."/>
            <person name="Meehan C.J."/>
            <person name="Trovato A."/>
            <person name="Grottola A."/>
            <person name="Giacobazzi E."/>
            <person name="Serpini G.F."/>
            <person name="Tagliazucchi S."/>
            <person name="Fabio A."/>
            <person name="Bettua C."/>
            <person name="Bertorelli R."/>
            <person name="Frascaro F."/>
            <person name="De Sanctis V."/>
            <person name="Pecorari M."/>
            <person name="Jousson O."/>
            <person name="Segata N."/>
            <person name="Cirillo D.M."/>
        </authorList>
    </citation>
    <scope>NUCLEOTIDE SEQUENCE [LARGE SCALE GENOMIC DNA]</scope>
    <source>
        <strain evidence="2 3">CIP1034565</strain>
    </source>
</reference>
<keyword evidence="1" id="KW-0472">Membrane</keyword>
<keyword evidence="3" id="KW-1185">Reference proteome</keyword>
<keyword evidence="1" id="KW-1133">Transmembrane helix</keyword>
<sequence>MTVTLAPSPPPPVAAASNFAGTGKLLRLCLRRDRIIAPLWILILSVPLASVYVGSIAALYPTEDDRAAMAATIMASPAQRAMYGNIYADNLGAVGLWKAGAYTLLLAVAVILTVIRHTRAEEETGRAELIGSTAVGRFAELTAALTLAYGAALATGLIGFLALLTTDIPAAGSLAFCLGLVGAGLVFGAVAALAAQVTTSARTARALSLSLLAAAFTLRAAGDVSAADGSSALSWLSPLGWSLQLRAFAGDRYWVFALHMLAGAVLTGLAYLLLSRRDVGAGLLPERPGPARAGAGLGGVFGLGWRVNRGSVLLWTAGLCLYGLMIGSVAHGIGDELGDQEAVHDIVTRLGGTPALESAFIAVAFSMIAVLTSAFAVSVTLRAHQDEISGRAETVLSGAVPRTRWLASYLAIALAGSAVALIFAGAIAGAIYAVSAGDIGLAPSVIGSAAVQLPGVWLLAAVTVFLIGLAPRCAPAAWAVLVAFVALHLLGSIGEFPWWVKDLEPYSHAPLVGAGHFTGQPLLWLLVIDGALIAAGAAAFRRRDVNCQ</sequence>
<dbReference type="EMBL" id="PDCN02000003">
    <property type="protein sequence ID" value="PIB76707.1"/>
    <property type="molecule type" value="Genomic_DNA"/>
</dbReference>
<feature type="transmembrane region" description="Helical" evidence="1">
    <location>
        <begin position="35"/>
        <end position="60"/>
    </location>
</feature>
<evidence type="ECO:0000313" key="2">
    <source>
        <dbReference type="EMBL" id="PIB76707.1"/>
    </source>
</evidence>
<protein>
    <submittedName>
        <fullName evidence="2">ABC transporter permease</fullName>
    </submittedName>
</protein>
<feature type="transmembrane region" description="Helical" evidence="1">
    <location>
        <begin position="170"/>
        <end position="194"/>
    </location>
</feature>
<comment type="caution">
    <text evidence="2">The sequence shown here is derived from an EMBL/GenBank/DDBJ whole genome shotgun (WGS) entry which is preliminary data.</text>
</comment>
<accession>A0A2G5PEG8</accession>
<feature type="transmembrane region" description="Helical" evidence="1">
    <location>
        <begin position="99"/>
        <end position="117"/>
    </location>
</feature>
<organism evidence="2 3">
    <name type="scientific">Mycolicibacterium brumae</name>
    <dbReference type="NCBI Taxonomy" id="85968"/>
    <lineage>
        <taxon>Bacteria</taxon>
        <taxon>Bacillati</taxon>
        <taxon>Actinomycetota</taxon>
        <taxon>Actinomycetes</taxon>
        <taxon>Mycobacteriales</taxon>
        <taxon>Mycobacteriaceae</taxon>
        <taxon>Mycolicibacterium</taxon>
    </lineage>
</organism>
<feature type="transmembrane region" description="Helical" evidence="1">
    <location>
        <begin position="138"/>
        <end position="164"/>
    </location>
</feature>
<feature type="transmembrane region" description="Helical" evidence="1">
    <location>
        <begin position="253"/>
        <end position="274"/>
    </location>
</feature>
<gene>
    <name evidence="2" type="ORF">CQY22_003355</name>
</gene>
<feature type="transmembrane region" description="Helical" evidence="1">
    <location>
        <begin position="445"/>
        <end position="469"/>
    </location>
</feature>
<feature type="transmembrane region" description="Helical" evidence="1">
    <location>
        <begin position="312"/>
        <end position="333"/>
    </location>
</feature>
<dbReference type="OrthoDB" id="2014935at2"/>
<feature type="transmembrane region" description="Helical" evidence="1">
    <location>
        <begin position="359"/>
        <end position="381"/>
    </location>
</feature>
<feature type="transmembrane region" description="Helical" evidence="1">
    <location>
        <begin position="520"/>
        <end position="540"/>
    </location>
</feature>
<proteinExistence type="predicted"/>
<keyword evidence="1" id="KW-0812">Transmembrane</keyword>
<name>A0A2G5PEG8_9MYCO</name>
<feature type="transmembrane region" description="Helical" evidence="1">
    <location>
        <begin position="409"/>
        <end position="433"/>
    </location>
</feature>
<dbReference type="RefSeq" id="WP_090589326.1">
    <property type="nucleotide sequence ID" value="NZ_CP104302.1"/>
</dbReference>
<evidence type="ECO:0000256" key="1">
    <source>
        <dbReference type="SAM" id="Phobius"/>
    </source>
</evidence>
<evidence type="ECO:0000313" key="3">
    <source>
        <dbReference type="Proteomes" id="UP000230551"/>
    </source>
</evidence>
<dbReference type="STRING" id="85968.GCA_900073015_02500"/>
<dbReference type="Proteomes" id="UP000230551">
    <property type="component" value="Unassembled WGS sequence"/>
</dbReference>
<feature type="transmembrane region" description="Helical" evidence="1">
    <location>
        <begin position="476"/>
        <end position="500"/>
    </location>
</feature>
<dbReference type="AlphaFoldDB" id="A0A2G5PEG8"/>